<keyword evidence="3" id="KW-1185">Reference proteome</keyword>
<comment type="caution">
    <text evidence="2">The sequence shown here is derived from an EMBL/GenBank/DDBJ whole genome shotgun (WGS) entry which is preliminary data.</text>
</comment>
<gene>
    <name evidence="2" type="ORF">MGAL_10B050411</name>
</gene>
<reference evidence="2" key="1">
    <citation type="submission" date="2018-11" db="EMBL/GenBank/DDBJ databases">
        <authorList>
            <person name="Alioto T."/>
            <person name="Alioto T."/>
        </authorList>
    </citation>
    <scope>NUCLEOTIDE SEQUENCE</scope>
</reference>
<evidence type="ECO:0000313" key="2">
    <source>
        <dbReference type="EMBL" id="VDI81710.1"/>
    </source>
</evidence>
<dbReference type="EMBL" id="UYJE01010287">
    <property type="protein sequence ID" value="VDI81710.1"/>
    <property type="molecule type" value="Genomic_DNA"/>
</dbReference>
<proteinExistence type="predicted"/>
<dbReference type="GO" id="GO:0003676">
    <property type="term" value="F:nucleic acid binding"/>
    <property type="evidence" value="ECO:0007669"/>
    <property type="project" value="InterPro"/>
</dbReference>
<dbReference type="Pfam" id="PF03184">
    <property type="entry name" value="DDE_1"/>
    <property type="match status" value="1"/>
</dbReference>
<accession>A0A8B6HMX1</accession>
<protein>
    <recommendedName>
        <fullName evidence="1">DDE-1 domain-containing protein</fullName>
    </recommendedName>
</protein>
<evidence type="ECO:0000259" key="1">
    <source>
        <dbReference type="Pfam" id="PF03184"/>
    </source>
</evidence>
<dbReference type="AlphaFoldDB" id="A0A8B6HMX1"/>
<feature type="domain" description="DDE-1" evidence="1">
    <location>
        <begin position="221"/>
        <end position="367"/>
    </location>
</feature>
<organism evidence="2 3">
    <name type="scientific">Mytilus galloprovincialis</name>
    <name type="common">Mediterranean mussel</name>
    <dbReference type="NCBI Taxonomy" id="29158"/>
    <lineage>
        <taxon>Eukaryota</taxon>
        <taxon>Metazoa</taxon>
        <taxon>Spiralia</taxon>
        <taxon>Lophotrochozoa</taxon>
        <taxon>Mollusca</taxon>
        <taxon>Bivalvia</taxon>
        <taxon>Autobranchia</taxon>
        <taxon>Pteriomorphia</taxon>
        <taxon>Mytilida</taxon>
        <taxon>Mytiloidea</taxon>
        <taxon>Mytilidae</taxon>
        <taxon>Mytilinae</taxon>
        <taxon>Mytilus</taxon>
    </lineage>
</organism>
<dbReference type="OrthoDB" id="6097312at2759"/>
<dbReference type="Proteomes" id="UP000596742">
    <property type="component" value="Unassembled WGS sequence"/>
</dbReference>
<sequence length="383" mass="43709">MYKFLIKTSSPRPPLLPKTDNPAFQSANTEVENILVDNSPVGKGGTKRKRGNYNNYSPEVRAKMAKYAIENGVQNTARKFTTDLGSPVNESTIRSIKSSYMRRGLHKQFENAAELPKKDRGRPLFLGKTLDLTKTWAESVLHRLGYTKRKGTKAARSQPEDFEKTKQDYIDRIEKCVEENNIPDDLIFNWDQTGVNLIPGGDWTMDAKGSKQVNIVGINDKRQITALLTISKSGVLLPPQIIYAGTTEQCHPKYGFPKSWNIYHSENHWSNTDTMLHYIEHLLVPYVTDKRDELDLPLKQPALAIFDVFSAHRHASVLDALHRANIKVVYVPAGCTDQLQPLDLRLNKVYKDILRAKFQDWYADEVAKFLKKKRKNLINLKLT</sequence>
<evidence type="ECO:0000313" key="3">
    <source>
        <dbReference type="Proteomes" id="UP000596742"/>
    </source>
</evidence>
<dbReference type="InterPro" id="IPR004875">
    <property type="entry name" value="DDE_SF_endonuclease_dom"/>
</dbReference>
<name>A0A8B6HMX1_MYTGA</name>